<proteinExistence type="predicted"/>
<keyword evidence="1" id="KW-0732">Signal</keyword>
<dbReference type="AlphaFoldDB" id="A0A428KQ07"/>
<sequence length="440" mass="50180">MTTVRFLVLVSVLLLGLQSQAQHLPRALTRPGILQEATSLRAARTTSTRPGRMVYYSWNPAQVAWTQPLLNQLTYTSQGQLSERLTSDSTTATAFQRVAYTYDSQGNLLEQTVQTGNGLPWVNQFRYLTSYDTQNQLIEELSQIWMNNAWQTTDGYRYQNTYAGSVLTQQIVQLFSAGTFVNDTRFDYTLTNGQWTEVTAQRWTGTGWMNEEHILDLTWYSWANRQPAGFRVQTWQNAGQWADFQRYSISYSPTGTTVQLLEEALPGGSWQNFARYTTPLDAQGNDLGYRQEDWLNGGWVLTNEVRAQLRYDAQNRLIKRIEQLYSPITAQFSNQQLVTYSNFQNVVTTTAAAHPTMRLLLYPVPATDVLHLEISRLPLQLTGIPLEIRAATGQVVQRQVVQPQSGTLRISLPVQMLPPGLYSLYLHTREGPVVQRFLRE</sequence>
<feature type="signal peptide" evidence="1">
    <location>
        <begin position="1"/>
        <end position="21"/>
    </location>
</feature>
<keyword evidence="3" id="KW-1185">Reference proteome</keyword>
<dbReference type="InterPro" id="IPR006530">
    <property type="entry name" value="YD"/>
</dbReference>
<evidence type="ECO:0000256" key="1">
    <source>
        <dbReference type="SAM" id="SignalP"/>
    </source>
</evidence>
<evidence type="ECO:0008006" key="4">
    <source>
        <dbReference type="Google" id="ProtNLM"/>
    </source>
</evidence>
<dbReference type="EMBL" id="RWIT01000005">
    <property type="protein sequence ID" value="RSK48536.1"/>
    <property type="molecule type" value="Genomic_DNA"/>
</dbReference>
<evidence type="ECO:0000313" key="3">
    <source>
        <dbReference type="Proteomes" id="UP000273500"/>
    </source>
</evidence>
<name>A0A428KQ07_9BACT</name>
<dbReference type="Gene3D" id="2.40.128.720">
    <property type="match status" value="1"/>
</dbReference>
<dbReference type="Proteomes" id="UP000273500">
    <property type="component" value="Unassembled WGS sequence"/>
</dbReference>
<dbReference type="OrthoDB" id="863842at2"/>
<organism evidence="2 3">
    <name type="scientific">Hymenobacter rigui</name>
    <dbReference type="NCBI Taxonomy" id="334424"/>
    <lineage>
        <taxon>Bacteria</taxon>
        <taxon>Pseudomonadati</taxon>
        <taxon>Bacteroidota</taxon>
        <taxon>Cytophagia</taxon>
        <taxon>Cytophagales</taxon>
        <taxon>Hymenobacteraceae</taxon>
        <taxon>Hymenobacter</taxon>
    </lineage>
</organism>
<accession>A0A428KQ07</accession>
<gene>
    <name evidence="2" type="ORF">EI291_12530</name>
</gene>
<protein>
    <recommendedName>
        <fullName evidence="4">T9SS C-terminal target domain-containing protein</fullName>
    </recommendedName>
</protein>
<feature type="chain" id="PRO_5019060270" description="T9SS C-terminal target domain-containing protein" evidence="1">
    <location>
        <begin position="22"/>
        <end position="440"/>
    </location>
</feature>
<evidence type="ECO:0000313" key="2">
    <source>
        <dbReference type="EMBL" id="RSK48536.1"/>
    </source>
</evidence>
<reference evidence="2 3" key="1">
    <citation type="submission" date="2018-12" db="EMBL/GenBank/DDBJ databases">
        <authorList>
            <person name="Feng G."/>
            <person name="Zhu H."/>
        </authorList>
    </citation>
    <scope>NUCLEOTIDE SEQUENCE [LARGE SCALE GENOMIC DNA]</scope>
    <source>
        <strain evidence="2 3">KCTC 12533</strain>
    </source>
</reference>
<comment type="caution">
    <text evidence="2">The sequence shown here is derived from an EMBL/GenBank/DDBJ whole genome shotgun (WGS) entry which is preliminary data.</text>
</comment>
<dbReference type="NCBIfam" id="TIGR01643">
    <property type="entry name" value="YD_repeat_2x"/>
    <property type="match status" value="1"/>
</dbReference>
<dbReference type="RefSeq" id="WP_125420352.1">
    <property type="nucleotide sequence ID" value="NZ_RWIT01000005.1"/>
</dbReference>